<reference evidence="3 4" key="2">
    <citation type="journal article" date="2013" name="Stand. Genomic Sci.">
        <title>Complete genome sequence of Halorhodospira halophila SL1.</title>
        <authorList>
            <person name="Challacombe J.F."/>
            <person name="Majid S."/>
            <person name="Deole R."/>
            <person name="Brettin T.S."/>
            <person name="Bruce D."/>
            <person name="Delano S.F."/>
            <person name="Detter J.C."/>
            <person name="Gleasner C.D."/>
            <person name="Han C.S."/>
            <person name="Misra M."/>
            <person name="Reitenga K.G."/>
            <person name="Mikhailova N."/>
            <person name="Woyke T."/>
            <person name="Pitluck S."/>
            <person name="Nolan M."/>
            <person name="Land M.L."/>
            <person name="Saunders E."/>
            <person name="Tapia R."/>
            <person name="Lapidus A."/>
            <person name="Ivanova N."/>
            <person name="Hoff W.D."/>
        </authorList>
    </citation>
    <scope>NUCLEOTIDE SEQUENCE [LARGE SCALE GENOMIC DNA]</scope>
    <source>
        <strain evidence="4">DSM 244 / SL1</strain>
    </source>
</reference>
<keyword evidence="4" id="KW-1185">Reference proteome</keyword>
<dbReference type="GO" id="GO:0005886">
    <property type="term" value="C:plasma membrane"/>
    <property type="evidence" value="ECO:0007669"/>
    <property type="project" value="TreeGrafter"/>
</dbReference>
<sequence>MGQMEQVVQEVLHQLRATWRRRWWILPIAWLVCIPGWAYIHALPDTYEASSEVYVDTDSVLGPLLGGMTVRPDAEQRMNMITSTLLSRDNLREIARQADLDILLGYDDIDRAVDSLQDIDLRGGDESGAGDNIYTISFSDEDPEVAYRVVRQTGDLFMERGLGDPRTDLTASRDFIENQLDRYGTRLRAKEEQLEDFRREHSEVLLAGGDFYSRLRAERERLAEAELEFEQAQSHYESLIAQLEGDGDHPGLVQPPEFENPELDARISNLESELDELRRQYTDQHPDVAHTQRVLEDLREEREEQAVEFSESLMASPVDRVGLGQPDHPLQLELAESESRVASLETRVEEQRLRVQELEAVSDDVPEIESEYSRLTRDYEVLQNSYSELRDRLEQAVLTGEVESGADSVDFRVLQPPEQPSEAAAPNRPLLGSAVLVLGLGAGTGFAFLLAQIRGTVAAPGQLGELTGRPVMGQISRVRTPAHRRRRRMEMLVFFSATGALLVAYGVVVGVFFA</sequence>
<dbReference type="InterPro" id="IPR014345">
    <property type="entry name" value="XrtA_polysacc_chain"/>
</dbReference>
<dbReference type="HOGENOM" id="CLU_009912_5_1_6"/>
<dbReference type="AlphaFoldDB" id="A1WX76"/>
<organism evidence="3 4">
    <name type="scientific">Halorhodospira halophila (strain DSM 244 / SL1)</name>
    <name type="common">Ectothiorhodospira halophila (strain DSM 244 / SL1)</name>
    <dbReference type="NCBI Taxonomy" id="349124"/>
    <lineage>
        <taxon>Bacteria</taxon>
        <taxon>Pseudomonadati</taxon>
        <taxon>Pseudomonadota</taxon>
        <taxon>Gammaproteobacteria</taxon>
        <taxon>Chromatiales</taxon>
        <taxon>Ectothiorhodospiraceae</taxon>
        <taxon>Halorhodospira</taxon>
    </lineage>
</organism>
<dbReference type="PANTHER" id="PTHR32309:SF13">
    <property type="entry name" value="FERRIC ENTEROBACTIN TRANSPORT PROTEIN FEPE"/>
    <property type="match status" value="1"/>
</dbReference>
<dbReference type="eggNOG" id="COG3206">
    <property type="taxonomic scope" value="Bacteria"/>
</dbReference>
<dbReference type="EMBL" id="CP000544">
    <property type="protein sequence ID" value="ABM62288.1"/>
    <property type="molecule type" value="Genomic_DNA"/>
</dbReference>
<keyword evidence="2" id="KW-1133">Transmembrane helix</keyword>
<feature type="transmembrane region" description="Helical" evidence="2">
    <location>
        <begin position="430"/>
        <end position="451"/>
    </location>
</feature>
<evidence type="ECO:0000256" key="1">
    <source>
        <dbReference type="SAM" id="Coils"/>
    </source>
</evidence>
<feature type="transmembrane region" description="Helical" evidence="2">
    <location>
        <begin position="492"/>
        <end position="513"/>
    </location>
</feature>
<dbReference type="KEGG" id="hha:Hhal_1521"/>
<keyword evidence="1" id="KW-0175">Coiled coil</keyword>
<dbReference type="GO" id="GO:0004713">
    <property type="term" value="F:protein tyrosine kinase activity"/>
    <property type="evidence" value="ECO:0007669"/>
    <property type="project" value="TreeGrafter"/>
</dbReference>
<gene>
    <name evidence="3" type="ordered locus">Hhal_1521</name>
</gene>
<dbReference type="STRING" id="349124.Hhal_1521"/>
<evidence type="ECO:0000256" key="2">
    <source>
        <dbReference type="SAM" id="Phobius"/>
    </source>
</evidence>
<dbReference type="PANTHER" id="PTHR32309">
    <property type="entry name" value="TYROSINE-PROTEIN KINASE"/>
    <property type="match status" value="1"/>
</dbReference>
<name>A1WX76_HALHL</name>
<dbReference type="Proteomes" id="UP000000647">
    <property type="component" value="Chromosome"/>
</dbReference>
<evidence type="ECO:0000313" key="3">
    <source>
        <dbReference type="EMBL" id="ABM62288.1"/>
    </source>
</evidence>
<feature type="transmembrane region" description="Helical" evidence="2">
    <location>
        <begin position="23"/>
        <end position="40"/>
    </location>
</feature>
<feature type="coiled-coil region" evidence="1">
    <location>
        <begin position="334"/>
        <end position="399"/>
    </location>
</feature>
<evidence type="ECO:0000313" key="4">
    <source>
        <dbReference type="Proteomes" id="UP000000647"/>
    </source>
</evidence>
<dbReference type="Gene3D" id="1.10.287.1490">
    <property type="match status" value="1"/>
</dbReference>
<keyword evidence="2" id="KW-0812">Transmembrane</keyword>
<feature type="coiled-coil region" evidence="1">
    <location>
        <begin position="173"/>
        <end position="308"/>
    </location>
</feature>
<proteinExistence type="predicted"/>
<protein>
    <submittedName>
        <fullName evidence="3">Lipopolysaccharide biosynthesis</fullName>
    </submittedName>
</protein>
<dbReference type="InterPro" id="IPR050445">
    <property type="entry name" value="Bact_polysacc_biosynth/exp"/>
</dbReference>
<accession>A1WX76</accession>
<keyword evidence="2" id="KW-0472">Membrane</keyword>
<dbReference type="NCBIfam" id="TIGR03007">
    <property type="entry name" value="pepcterm_ChnLen"/>
    <property type="match status" value="1"/>
</dbReference>
<reference evidence="4" key="1">
    <citation type="submission" date="2006-12" db="EMBL/GenBank/DDBJ databases">
        <title>Complete sequence of Halorhodospira halophila SL1.</title>
        <authorList>
            <consortium name="US DOE Joint Genome Institute"/>
            <person name="Copeland A."/>
            <person name="Lucas S."/>
            <person name="Lapidus A."/>
            <person name="Barry K."/>
            <person name="Detter J.C."/>
            <person name="Glavina del Rio T."/>
            <person name="Hammon N."/>
            <person name="Israni S."/>
            <person name="Dalin E."/>
            <person name="Tice H."/>
            <person name="Pitluck S."/>
            <person name="Saunders E."/>
            <person name="Brettin T."/>
            <person name="Bruce D."/>
            <person name="Han C."/>
            <person name="Tapia R."/>
            <person name="Schmutz J."/>
            <person name="Larimer F."/>
            <person name="Land M."/>
            <person name="Hauser L."/>
            <person name="Kyrpides N."/>
            <person name="Mikhailova N."/>
            <person name="Hoff W."/>
            <person name="Richardson P."/>
        </authorList>
    </citation>
    <scope>NUCLEOTIDE SEQUENCE [LARGE SCALE GENOMIC DNA]</scope>
    <source>
        <strain evidence="4">DSM 244 / SL1</strain>
    </source>
</reference>